<dbReference type="PANTHER" id="PTHR47258">
    <property type="match status" value="1"/>
</dbReference>
<protein>
    <submittedName>
        <fullName evidence="2">RING domain containing protein</fullName>
    </submittedName>
</protein>
<proteinExistence type="predicted"/>
<gene>
    <name evidence="2" type="ORF">ceV_463</name>
</gene>
<sequence>MNNINNNEVEDLITELDASNNGTYRESLIGTFLNEGRRTGLLESLLLVGTNMLIEDLSSNEIENNIVNYVINESFREKSKFKNVLSEEGEKQIKKLKYDPHLHKNHICPIYHTEFTKDIIVSQLPCNHIFSPEGIDRWLKDENAICPVCRFKLLSYEKKKTEKEIATTETAISRETNNLNTESYMLNDISYNLEFPILTNTETVNNINFLNRFSYIISQEMIIQEEEYFQESVLNTILYS</sequence>
<dbReference type="Proteomes" id="UP000203826">
    <property type="component" value="Segment"/>
</dbReference>
<name>A0A0N7G7P6_9VIRU</name>
<feature type="domain" description="RING-type" evidence="1">
    <location>
        <begin position="108"/>
        <end position="150"/>
    </location>
</feature>
<organism evidence="2 3">
    <name type="scientific">Chrysochromulina ericina virus CeV-01B</name>
    <dbReference type="NCBI Taxonomy" id="3070830"/>
    <lineage>
        <taxon>Viruses</taxon>
        <taxon>Varidnaviria</taxon>
        <taxon>Bamfordvirae</taxon>
        <taxon>Nucleocytoviricota</taxon>
        <taxon>Megaviricetes</taxon>
        <taxon>Imitervirales</taxon>
        <taxon>Mesomimiviridae</taxon>
        <taxon>Tethysvirus</taxon>
        <taxon>Tethysvirus raunefjordenense</taxon>
    </lineage>
</organism>
<accession>A0A0N7G7P6</accession>
<reference evidence="2 3" key="1">
    <citation type="journal article" date="2015" name="Genome Announc.">
        <title>The 474-Kilobase-Pair Complete Genome Sequence of CeV-01B, a Virus Infecting Haptolina (Chrysochromulina) ericina (Prymnesiophyceae).</title>
        <authorList>
            <person name="Gallot-Lavallee L."/>
            <person name="Pagarete A."/>
            <person name="Legendre M."/>
            <person name="Santini S."/>
            <person name="Sandaa R.A."/>
            <person name="Himmelbauer H."/>
            <person name="Ogata H."/>
            <person name="Bratbak G."/>
            <person name="Claverie J.M."/>
        </authorList>
    </citation>
    <scope>NUCLEOTIDE SEQUENCE [LARGE SCALE GENOMIC DNA]</scope>
    <source>
        <strain evidence="2">CeV-01B</strain>
    </source>
</reference>
<evidence type="ECO:0000313" key="2">
    <source>
        <dbReference type="EMBL" id="ALH23369.1"/>
    </source>
</evidence>
<dbReference type="InterPro" id="IPR044249">
    <property type="entry name" value="XERICO-like"/>
</dbReference>
<dbReference type="InterPro" id="IPR001841">
    <property type="entry name" value="Znf_RING"/>
</dbReference>
<keyword evidence="3" id="KW-1185">Reference proteome</keyword>
<dbReference type="KEGG" id="vg:26049330"/>
<evidence type="ECO:0000259" key="1">
    <source>
        <dbReference type="Pfam" id="PF13639"/>
    </source>
</evidence>
<dbReference type="SUPFAM" id="SSF57850">
    <property type="entry name" value="RING/U-box"/>
    <property type="match status" value="1"/>
</dbReference>
<dbReference type="Gene3D" id="3.30.40.10">
    <property type="entry name" value="Zinc/RING finger domain, C3HC4 (zinc finger)"/>
    <property type="match status" value="1"/>
</dbReference>
<dbReference type="EMBL" id="KT820662">
    <property type="protein sequence ID" value="ALH23369.1"/>
    <property type="molecule type" value="Genomic_DNA"/>
</dbReference>
<dbReference type="PANTHER" id="PTHR47258:SF1">
    <property type="entry name" value="E3 UBIQUITIN-PROTEIN LIGASE XERICO-RELATED"/>
    <property type="match status" value="1"/>
</dbReference>
<dbReference type="OrthoDB" id="16963at10239"/>
<dbReference type="InterPro" id="IPR013083">
    <property type="entry name" value="Znf_RING/FYVE/PHD"/>
</dbReference>
<dbReference type="Pfam" id="PF13639">
    <property type="entry name" value="zf-RING_2"/>
    <property type="match status" value="1"/>
</dbReference>
<evidence type="ECO:0000313" key="3">
    <source>
        <dbReference type="Proteomes" id="UP000203826"/>
    </source>
</evidence>